<evidence type="ECO:0000313" key="2">
    <source>
        <dbReference type="EMBL" id="AJE43908.1"/>
    </source>
</evidence>
<dbReference type="PANTHER" id="PTHR33744:SF1">
    <property type="entry name" value="DNA-BINDING TRANSCRIPTIONAL ACTIVATOR ADER"/>
    <property type="match status" value="1"/>
</dbReference>
<sequence length="637" mass="68889">MPTLGSLPADKPELELTLVAPGSAPAASREVTGVLTVTPELLLEGGVPATLPEGSLILITGADSFVLRGRITTVLDLLLKRMSRDASVGLVVRVAPGARRPFPQAVVDEAARLSIPLLITTAAAETWEGVHEEIQRLRLTLAERRATQLGALVQELPTQLADPRALQRIVDWLARVLEAQVLVSEPERVLVAAPATAAEHLAQAVIRQSVDGATAQGACGPHTQLVSLSPVSAADTVLAVARRTPFDEADLRLLRYAAKLLGLVDQATREYRAASDASRAARTAAFELLLDGEVAKARRVMANLAPGLLEAETARVFVIETQPGRQDATVRRCDAAMGRHSIVVSDRNNDRRVLIAHPIPAGHDISSAVSDELTSLVHALGPHCSLGGSGIYSMGLLADALHEAITAQKFAALQPDSVALSVHASELVTLLPQPEAQHWARYLLVPLMEDPGQWRSVREALPTALAHPYTVAARRLQLHRNTIQRRVARAAELLRMNLNSVSDRIAVALAMELVTQREASAPPHPPTSGAPRLTQLLAAPQVRAWSETLLKPAQEDRRDLLTTAQTWLSFDTHVEPAARQLELSEVTVRSHLRALEKHMQRDFRTLTGVRDLMFSLHVVEGRPITTSDQQCEPLRAA</sequence>
<keyword evidence="2" id="KW-0238">DNA-binding</keyword>
<accession>A0A0B5DJP7</accession>
<dbReference type="KEGG" id="snq:CP978_31195"/>
<organism evidence="2 4">
    <name type="scientific">Streptomyces nodosus</name>
    <dbReference type="NCBI Taxonomy" id="40318"/>
    <lineage>
        <taxon>Bacteria</taxon>
        <taxon>Bacillati</taxon>
        <taxon>Actinomycetota</taxon>
        <taxon>Actinomycetes</taxon>
        <taxon>Kitasatosporales</taxon>
        <taxon>Streptomycetaceae</taxon>
        <taxon>Streptomyces</taxon>
    </lineage>
</organism>
<dbReference type="RefSeq" id="WP_043446457.1">
    <property type="nucleotide sequence ID" value="NZ_CP009313.1"/>
</dbReference>
<dbReference type="InterPro" id="IPR025736">
    <property type="entry name" value="PucR_C-HTH_dom"/>
</dbReference>
<reference evidence="2 4" key="2">
    <citation type="journal article" date="2016" name="Appl. Microbiol. Biotechnol.">
        <title>Exploiting the genome sequence of Streptomyces nodosus for enhanced antibiotic production.</title>
        <authorList>
            <person name="Sweeney P."/>
            <person name="Murphy C.D."/>
            <person name="Caffrey P."/>
        </authorList>
    </citation>
    <scope>NUCLEOTIDE SEQUENCE [LARGE SCALE GENOMIC DNA]</scope>
    <source>
        <strain evidence="2 4">ATCC 14899</strain>
    </source>
</reference>
<protein>
    <submittedName>
        <fullName evidence="2">DNA-binding protein</fullName>
    </submittedName>
    <submittedName>
        <fullName evidence="3">PucR family transcriptional regulator</fullName>
    </submittedName>
</protein>
<dbReference type="EMBL" id="CP023747">
    <property type="protein sequence ID" value="QEV42411.1"/>
    <property type="molecule type" value="Genomic_DNA"/>
</dbReference>
<dbReference type="PANTHER" id="PTHR33744">
    <property type="entry name" value="CARBOHYDRATE DIACID REGULATOR"/>
    <property type="match status" value="1"/>
</dbReference>
<dbReference type="OrthoDB" id="3905579at2"/>
<dbReference type="EMBL" id="CP009313">
    <property type="protein sequence ID" value="AJE43908.1"/>
    <property type="molecule type" value="Genomic_DNA"/>
</dbReference>
<dbReference type="GO" id="GO:0003677">
    <property type="term" value="F:DNA binding"/>
    <property type="evidence" value="ECO:0007669"/>
    <property type="project" value="UniProtKB-KW"/>
</dbReference>
<dbReference type="InterPro" id="IPR051448">
    <property type="entry name" value="CdaR-like_regulators"/>
</dbReference>
<evidence type="ECO:0000313" key="3">
    <source>
        <dbReference type="EMBL" id="QEV42411.1"/>
    </source>
</evidence>
<dbReference type="STRING" id="40318.SNOD_30885"/>
<feature type="domain" description="PucR C-terminal helix-turn-helix" evidence="1">
    <location>
        <begin position="470"/>
        <end position="512"/>
    </location>
</feature>
<name>A0A0B5DJP7_9ACTN</name>
<gene>
    <name evidence="3" type="ORF">CP978_31195</name>
    <name evidence="2" type="ORF">SNOD_30885</name>
</gene>
<dbReference type="AlphaFoldDB" id="A0A0B5DJP7"/>
<dbReference type="Proteomes" id="UP000325763">
    <property type="component" value="Chromosome"/>
</dbReference>
<dbReference type="Proteomes" id="UP000031526">
    <property type="component" value="Chromosome"/>
</dbReference>
<dbReference type="Pfam" id="PF13556">
    <property type="entry name" value="HTH_30"/>
    <property type="match status" value="1"/>
</dbReference>
<reference evidence="3 5" key="3">
    <citation type="submission" date="2017-09" db="EMBL/GenBank/DDBJ databases">
        <title>Streptomyces genome completion.</title>
        <authorList>
            <person name="Lee N."/>
            <person name="Cho B.-K."/>
        </authorList>
    </citation>
    <scope>NUCLEOTIDE SEQUENCE [LARGE SCALE GENOMIC DNA]</scope>
    <source>
        <strain evidence="3 5">ATCC 14899</strain>
    </source>
</reference>
<dbReference type="InterPro" id="IPR042070">
    <property type="entry name" value="PucR_C-HTH_sf"/>
</dbReference>
<evidence type="ECO:0000313" key="4">
    <source>
        <dbReference type="Proteomes" id="UP000031526"/>
    </source>
</evidence>
<dbReference type="HOGENOM" id="CLU_372509_0_0_11"/>
<reference evidence="4" key="1">
    <citation type="submission" date="2014-09" db="EMBL/GenBank/DDBJ databases">
        <title>Sequence of the Streptomyces nodosus genome.</title>
        <authorList>
            <person name="Sweeney P."/>
            <person name="Stephens N."/>
            <person name="Murphy C."/>
            <person name="Caffrey P."/>
        </authorList>
    </citation>
    <scope>NUCLEOTIDE SEQUENCE [LARGE SCALE GENOMIC DNA]</scope>
    <source>
        <strain evidence="4">ATCC 14899</strain>
    </source>
</reference>
<keyword evidence="4" id="KW-1185">Reference proteome</keyword>
<proteinExistence type="predicted"/>
<evidence type="ECO:0000259" key="1">
    <source>
        <dbReference type="Pfam" id="PF13556"/>
    </source>
</evidence>
<evidence type="ECO:0000313" key="5">
    <source>
        <dbReference type="Proteomes" id="UP000325763"/>
    </source>
</evidence>
<dbReference type="Gene3D" id="1.10.10.2840">
    <property type="entry name" value="PucR C-terminal helix-turn-helix domain"/>
    <property type="match status" value="2"/>
</dbReference>